<dbReference type="Proteomes" id="UP000246991">
    <property type="component" value="Unassembled WGS sequence"/>
</dbReference>
<comment type="caution">
    <text evidence="2">The sequence shown here is derived from an EMBL/GenBank/DDBJ whole genome shotgun (WGS) entry which is preliminary data.</text>
</comment>
<name>A0A317SRX1_9PEZI</name>
<feature type="region of interest" description="Disordered" evidence="1">
    <location>
        <begin position="1"/>
        <end position="58"/>
    </location>
</feature>
<gene>
    <name evidence="2" type="ORF">C7212DRAFT_357316</name>
</gene>
<protein>
    <submittedName>
        <fullName evidence="2">Uncharacterized protein</fullName>
    </submittedName>
</protein>
<organism evidence="2 3">
    <name type="scientific">Tuber magnatum</name>
    <name type="common">white Piedmont truffle</name>
    <dbReference type="NCBI Taxonomy" id="42249"/>
    <lineage>
        <taxon>Eukaryota</taxon>
        <taxon>Fungi</taxon>
        <taxon>Dikarya</taxon>
        <taxon>Ascomycota</taxon>
        <taxon>Pezizomycotina</taxon>
        <taxon>Pezizomycetes</taxon>
        <taxon>Pezizales</taxon>
        <taxon>Tuberaceae</taxon>
        <taxon>Tuber</taxon>
    </lineage>
</organism>
<evidence type="ECO:0000313" key="2">
    <source>
        <dbReference type="EMBL" id="PWW76337.1"/>
    </source>
</evidence>
<evidence type="ECO:0000313" key="3">
    <source>
        <dbReference type="Proteomes" id="UP000246991"/>
    </source>
</evidence>
<feature type="region of interest" description="Disordered" evidence="1">
    <location>
        <begin position="431"/>
        <end position="564"/>
    </location>
</feature>
<proteinExistence type="predicted"/>
<feature type="compositionally biased region" description="Basic and acidic residues" evidence="1">
    <location>
        <begin position="431"/>
        <end position="455"/>
    </location>
</feature>
<keyword evidence="3" id="KW-1185">Reference proteome</keyword>
<dbReference type="EMBL" id="PYWC01000034">
    <property type="protein sequence ID" value="PWW76337.1"/>
    <property type="molecule type" value="Genomic_DNA"/>
</dbReference>
<dbReference type="OrthoDB" id="5328813at2759"/>
<evidence type="ECO:0000256" key="1">
    <source>
        <dbReference type="SAM" id="MobiDB-lite"/>
    </source>
</evidence>
<sequence length="564" mass="62581">MLKRKLGHRSYSEALKRGTSPSYTPPRVRTPHRVRSKKDEVRKLARSLEASENKNSNLAKELRDLQQEKSTLEGQHQEVLGQLERLKATEKVRRAELKGAQKYCNNLSAKHKDLGIKYEEIAATNRSKDQEIKFLKEANLKISTELETRSAQLNKFTGEIARQNQRVNTSAIRDDEYFAREFADLAKDIRNWSFTHFFPRSETFVPTVVTEDVRNAIREITGVADMPKIFKNRPTSRRVVAALLANQLRKWVFEPPLLGLLHREVLVFDSMAEKTVAEKSTWLSQTISLFVKSEQFEKRLGGQVSLLSGELGRMLGGLAMQESSESKASKRGQKLQAIVQRAANLAVEVSQQPHYFRFFVPPPGYNFEPHWMEDVEAGVLLEEADPGTCKDDCTVSFSVFPCVCRQEHVEGENEPQNVVVNKAWVTVETGDNHTAVRKDAGMVGEQERADAEFGEGHPGGRNADGEEPGAQGGEGRENSQHSDMPVTGAISGGLDSPESQADGEELGAQGGEGSENSQHSDMPVTGATSVGLDSRESQARASQEAGLAADVDAARERMENVPIK</sequence>
<accession>A0A317SRX1</accession>
<feature type="compositionally biased region" description="Basic and acidic residues" evidence="1">
    <location>
        <begin position="552"/>
        <end position="564"/>
    </location>
</feature>
<reference evidence="2 3" key="1">
    <citation type="submission" date="2018-03" db="EMBL/GenBank/DDBJ databases">
        <title>Genomes of Pezizomycetes fungi and the evolution of truffles.</title>
        <authorList>
            <person name="Murat C."/>
            <person name="Payen T."/>
            <person name="Noel B."/>
            <person name="Kuo A."/>
            <person name="Martin F.M."/>
        </authorList>
    </citation>
    <scope>NUCLEOTIDE SEQUENCE [LARGE SCALE GENOMIC DNA]</scope>
    <source>
        <strain evidence="2">091103-1</strain>
    </source>
</reference>
<dbReference type="AlphaFoldDB" id="A0A317SRX1"/>